<dbReference type="Pfam" id="PF00808">
    <property type="entry name" value="CBFD_NFYB_HMF"/>
    <property type="match status" value="1"/>
</dbReference>
<dbReference type="GO" id="GO:0006272">
    <property type="term" value="P:leading strand elongation"/>
    <property type="evidence" value="ECO:0007669"/>
    <property type="project" value="TreeGrafter"/>
</dbReference>
<comment type="caution">
    <text evidence="8">The sequence shown here is derived from an EMBL/GenBank/DDBJ whole genome shotgun (WGS) entry which is preliminary data.</text>
</comment>
<keyword evidence="3" id="KW-0539">Nucleus</keyword>
<evidence type="ECO:0000256" key="5">
    <source>
        <dbReference type="ARBA" id="ARBA00042096"/>
    </source>
</evidence>
<evidence type="ECO:0000256" key="3">
    <source>
        <dbReference type="ARBA" id="ARBA00023242"/>
    </source>
</evidence>
<dbReference type="SUPFAM" id="SSF47113">
    <property type="entry name" value="Histone-fold"/>
    <property type="match status" value="1"/>
</dbReference>
<dbReference type="PANTHER" id="PTHR46172">
    <property type="entry name" value="DNA POLYMERASE EPSILON SUBUNIT 3"/>
    <property type="match status" value="1"/>
</dbReference>
<dbReference type="InterPro" id="IPR009072">
    <property type="entry name" value="Histone-fold"/>
</dbReference>
<evidence type="ECO:0000256" key="6">
    <source>
        <dbReference type="SAM" id="MobiDB-lite"/>
    </source>
</evidence>
<gene>
    <name evidence="8" type="ORF">B9G98_00490</name>
</gene>
<dbReference type="EMBL" id="NDIQ01000001">
    <property type="protein sequence ID" value="PRT52870.1"/>
    <property type="molecule type" value="Genomic_DNA"/>
</dbReference>
<dbReference type="Proteomes" id="UP000238350">
    <property type="component" value="Unassembled WGS sequence"/>
</dbReference>
<dbReference type="GO" id="GO:0046982">
    <property type="term" value="F:protein heterodimerization activity"/>
    <property type="evidence" value="ECO:0007669"/>
    <property type="project" value="InterPro"/>
</dbReference>
<feature type="compositionally biased region" description="Low complexity" evidence="6">
    <location>
        <begin position="143"/>
        <end position="153"/>
    </location>
</feature>
<organism evidence="8 9">
    <name type="scientific">Wickerhamiella sorbophila</name>
    <dbReference type="NCBI Taxonomy" id="45607"/>
    <lineage>
        <taxon>Eukaryota</taxon>
        <taxon>Fungi</taxon>
        <taxon>Dikarya</taxon>
        <taxon>Ascomycota</taxon>
        <taxon>Saccharomycotina</taxon>
        <taxon>Dipodascomycetes</taxon>
        <taxon>Dipodascales</taxon>
        <taxon>Trichomonascaceae</taxon>
        <taxon>Wickerhamiella</taxon>
    </lineage>
</organism>
<protein>
    <recommendedName>
        <fullName evidence="4">DNA polymerase epsilon subunit D</fullName>
    </recommendedName>
    <alternativeName>
        <fullName evidence="5">DNA polymerase II subunit D</fullName>
    </alternativeName>
</protein>
<sequence length="173" mass="18569">MPPKGWKKYPDGFKPVNSSGAPLEERPVYGIQDLLLPRQSILKLAKEVLPEKTPLPKDGVTALLRSCTVFISYISAEANRIADRSGRKIVGPADITAALEQLHMGAFVGQVQQLVEAMKQQQLEAKQKGTSVDAEDEIDDDAAIPAGAASGDAKAPEVEQASSQSEQAMEIDD</sequence>
<dbReference type="RefSeq" id="XP_024662816.1">
    <property type="nucleotide sequence ID" value="XM_024807048.1"/>
</dbReference>
<proteinExistence type="predicted"/>
<dbReference type="GeneID" id="36514239"/>
<dbReference type="Gene3D" id="1.10.20.10">
    <property type="entry name" value="Histone, subunit A"/>
    <property type="match status" value="1"/>
</dbReference>
<feature type="domain" description="Transcription factor CBF/NF-Y/archaeal histone" evidence="7">
    <location>
        <begin position="36"/>
        <end position="99"/>
    </location>
</feature>
<dbReference type="GO" id="GO:0008623">
    <property type="term" value="C:CHRAC"/>
    <property type="evidence" value="ECO:0007669"/>
    <property type="project" value="TreeGrafter"/>
</dbReference>
<evidence type="ECO:0000313" key="9">
    <source>
        <dbReference type="Proteomes" id="UP000238350"/>
    </source>
</evidence>
<evidence type="ECO:0000256" key="2">
    <source>
        <dbReference type="ARBA" id="ARBA00022705"/>
    </source>
</evidence>
<dbReference type="STRING" id="45607.A0A2T0FD27"/>
<name>A0A2T0FD27_9ASCO</name>
<evidence type="ECO:0000256" key="1">
    <source>
        <dbReference type="ARBA" id="ARBA00004123"/>
    </source>
</evidence>
<dbReference type="OrthoDB" id="1707486at2759"/>
<evidence type="ECO:0000256" key="4">
    <source>
        <dbReference type="ARBA" id="ARBA00039775"/>
    </source>
</evidence>
<feature type="region of interest" description="Disordered" evidence="6">
    <location>
        <begin position="126"/>
        <end position="173"/>
    </location>
</feature>
<dbReference type="GO" id="GO:0006974">
    <property type="term" value="P:DNA damage response"/>
    <property type="evidence" value="ECO:0007669"/>
    <property type="project" value="TreeGrafter"/>
</dbReference>
<reference evidence="8 9" key="1">
    <citation type="submission" date="2017-04" db="EMBL/GenBank/DDBJ databases">
        <title>Genome sequencing of [Candida] sorbophila.</title>
        <authorList>
            <person name="Ahn J.O."/>
        </authorList>
    </citation>
    <scope>NUCLEOTIDE SEQUENCE [LARGE SCALE GENOMIC DNA]</scope>
    <source>
        <strain evidence="8 9">DS02</strain>
    </source>
</reference>
<feature type="compositionally biased region" description="Acidic residues" evidence="6">
    <location>
        <begin position="133"/>
        <end position="142"/>
    </location>
</feature>
<dbReference type="AlphaFoldDB" id="A0A2T0FD27"/>
<keyword evidence="2" id="KW-0235">DNA replication</keyword>
<evidence type="ECO:0000259" key="7">
    <source>
        <dbReference type="Pfam" id="PF00808"/>
    </source>
</evidence>
<dbReference type="InterPro" id="IPR051377">
    <property type="entry name" value="DNA_Pol-Epsilon_Subunit"/>
</dbReference>
<dbReference type="PANTHER" id="PTHR46172:SF1">
    <property type="entry name" value="DNA POLYMERASE EPSILON SUBUNIT 3"/>
    <property type="match status" value="1"/>
</dbReference>
<evidence type="ECO:0000313" key="8">
    <source>
        <dbReference type="EMBL" id="PRT52870.1"/>
    </source>
</evidence>
<keyword evidence="9" id="KW-1185">Reference proteome</keyword>
<comment type="subcellular location">
    <subcellularLocation>
        <location evidence="1">Nucleus</location>
    </subcellularLocation>
</comment>
<dbReference type="CDD" id="cd22928">
    <property type="entry name" value="HFD_POLE3_DPB4"/>
    <property type="match status" value="1"/>
</dbReference>
<dbReference type="InterPro" id="IPR003958">
    <property type="entry name" value="CBFA_NFYB_domain"/>
</dbReference>
<accession>A0A2T0FD27</accession>
<dbReference type="GO" id="GO:0031507">
    <property type="term" value="P:heterochromatin formation"/>
    <property type="evidence" value="ECO:0007669"/>
    <property type="project" value="TreeGrafter"/>
</dbReference>
<dbReference type="GO" id="GO:0031490">
    <property type="term" value="F:chromatin DNA binding"/>
    <property type="evidence" value="ECO:0007669"/>
    <property type="project" value="TreeGrafter"/>
</dbReference>
<dbReference type="GO" id="GO:0008622">
    <property type="term" value="C:epsilon DNA polymerase complex"/>
    <property type="evidence" value="ECO:0007669"/>
    <property type="project" value="TreeGrafter"/>
</dbReference>